<dbReference type="Proteomes" id="UP001356427">
    <property type="component" value="Unassembled WGS sequence"/>
</dbReference>
<protein>
    <submittedName>
        <fullName evidence="1">Uncharacterized protein</fullName>
    </submittedName>
</protein>
<dbReference type="EMBL" id="JAGTTL010000023">
    <property type="protein sequence ID" value="KAK6304447.1"/>
    <property type="molecule type" value="Genomic_DNA"/>
</dbReference>
<evidence type="ECO:0000313" key="2">
    <source>
        <dbReference type="Proteomes" id="UP001356427"/>
    </source>
</evidence>
<proteinExistence type="predicted"/>
<comment type="caution">
    <text evidence="1">The sequence shown here is derived from an EMBL/GenBank/DDBJ whole genome shotgun (WGS) entry which is preliminary data.</text>
</comment>
<dbReference type="InterPro" id="IPR052724">
    <property type="entry name" value="GT117_domain-containing"/>
</dbReference>
<dbReference type="AlphaFoldDB" id="A0AAN8QX06"/>
<name>A0AAN8QX06_9TELE</name>
<evidence type="ECO:0000313" key="1">
    <source>
        <dbReference type="EMBL" id="KAK6304447.1"/>
    </source>
</evidence>
<sequence>MVLGEGGLTRGFGRARYSKKENRGVGHRLPPTGIGTWPCHEKLCARGNQGHSPDSLLTCSIQPSALYLDKEPTDSPGPAIRTAVSQLPAGEDQGPAETHPLSAAVRVACLSACQASPGFGGPPWARGRRPFPPIPRALELSLPTASSGLVVPVFTLLARLALALLPCLSLSLSPAHSVNLLSSLLGAGASGDSGALCFTVCRHTCETLNCQERASVDQLITLWTGTGERCARPCLAPSAVAQAPYKGRHHMVLMLLPSLLPTAAPSAMSLSKRHSLGEGTVEGRSAMAQLWHYVVPGVVCDSPSPGLAFVLPHSLHIHYRQLLLLVWHFVWYYCGQPRQAGVWCWAAVQGWQASGPCLGSEGAKTEGTVNLTMILQVQLDHCMADLSLPVLILAGLGLSSPPGIAVLSDAVIHYSSAYAGEAPCCSLAADGHAATLSLFFAWRANLDTSRPLLLGVVEWFWLQSDAVVGCDQSSNSVVERFGRELLVPPDSIILTRGDLPGNSLRYLHYCQGVRPDVCLVDQEFNTLPLRSWYVAKLGQHHPLVHFQGRWWDPVYTEEKDTFSLEQFLSHNTYFHPGSWERVANEEMWQARMKTAFFLFDLAERIQGEGKDRLFELSYTLYKEIVERHTDYPPNWDRNLALASEKLLRSGKQGHSPDSLLTCSIQHFSMYLDKEPTDSQAPAIRTAVSHLLQERTRVRQRRTP</sequence>
<accession>A0AAN8QX06</accession>
<keyword evidence="2" id="KW-1185">Reference proteome</keyword>
<dbReference type="PANTHER" id="PTHR16214:SF3">
    <property type="entry name" value="TRANSMEMBRANE PROTEIN 260"/>
    <property type="match status" value="1"/>
</dbReference>
<reference evidence="1 2" key="1">
    <citation type="submission" date="2021-04" db="EMBL/GenBank/DDBJ databases">
        <authorList>
            <person name="De Guttry C."/>
            <person name="Zahm M."/>
            <person name="Klopp C."/>
            <person name="Cabau C."/>
            <person name="Louis A."/>
            <person name="Berthelot C."/>
            <person name="Parey E."/>
            <person name="Roest Crollius H."/>
            <person name="Montfort J."/>
            <person name="Robinson-Rechavi M."/>
            <person name="Bucao C."/>
            <person name="Bouchez O."/>
            <person name="Gislard M."/>
            <person name="Lluch J."/>
            <person name="Milhes M."/>
            <person name="Lampietro C."/>
            <person name="Lopez Roques C."/>
            <person name="Donnadieu C."/>
            <person name="Braasch I."/>
            <person name="Desvignes T."/>
            <person name="Postlethwait J."/>
            <person name="Bobe J."/>
            <person name="Wedekind C."/>
            <person name="Guiguen Y."/>
        </authorList>
    </citation>
    <scope>NUCLEOTIDE SEQUENCE [LARGE SCALE GENOMIC DNA]</scope>
    <source>
        <strain evidence="1">Cs_M1</strain>
        <tissue evidence="1">Blood</tissue>
    </source>
</reference>
<organism evidence="1 2">
    <name type="scientific">Coregonus suidteri</name>
    <dbReference type="NCBI Taxonomy" id="861788"/>
    <lineage>
        <taxon>Eukaryota</taxon>
        <taxon>Metazoa</taxon>
        <taxon>Chordata</taxon>
        <taxon>Craniata</taxon>
        <taxon>Vertebrata</taxon>
        <taxon>Euteleostomi</taxon>
        <taxon>Actinopterygii</taxon>
        <taxon>Neopterygii</taxon>
        <taxon>Teleostei</taxon>
        <taxon>Protacanthopterygii</taxon>
        <taxon>Salmoniformes</taxon>
        <taxon>Salmonidae</taxon>
        <taxon>Coregoninae</taxon>
        <taxon>Coregonus</taxon>
    </lineage>
</organism>
<dbReference type="PANTHER" id="PTHR16214">
    <property type="entry name" value="TRANSMEMBRANE PROTEIN 260"/>
    <property type="match status" value="1"/>
</dbReference>
<gene>
    <name evidence="1" type="ORF">J4Q44_G00250330</name>
</gene>